<proteinExistence type="predicted"/>
<gene>
    <name evidence="4" type="ORF">RFM51_11550</name>
</gene>
<protein>
    <submittedName>
        <fullName evidence="4">Transporter substrate-binding domain-containing protein</fullName>
    </submittedName>
</protein>
<evidence type="ECO:0000313" key="5">
    <source>
        <dbReference type="Proteomes" id="UP001272097"/>
    </source>
</evidence>
<dbReference type="Pfam" id="PF00497">
    <property type="entry name" value="SBP_bac_3"/>
    <property type="match status" value="1"/>
</dbReference>
<dbReference type="SMART" id="SM00062">
    <property type="entry name" value="PBPb"/>
    <property type="match status" value="1"/>
</dbReference>
<sequence length="276" mass="29715">MLTFLMCRRAVLAGIASVVLALTIGLSPADAQTLEAAKERGKLLVGIQGDNVPLGFLDSQGKNDGYDADMARMFGKKLGLPVEFVIVTNQNRIAALQSGKVDVLFSSLAMNAERAKVLQYSQPYIANQVSVLAAKDKPYKTFSDLKGVAIGVPKGSSQDIQLTKLAPDADIKRFDDDSATVQALLSGQVDAVGANQFYLARVEKQAPGAYEYKIPIVATYNGAGCRLGDKEMNKALNDFIDEAKSSGKIAELYKKWINAEAPEFPTKIEGVPYSTQ</sequence>
<evidence type="ECO:0000256" key="1">
    <source>
        <dbReference type="ARBA" id="ARBA00022729"/>
    </source>
</evidence>
<feature type="chain" id="PRO_5046511636" evidence="2">
    <location>
        <begin position="32"/>
        <end position="276"/>
    </location>
</feature>
<evidence type="ECO:0000259" key="3">
    <source>
        <dbReference type="SMART" id="SM00062"/>
    </source>
</evidence>
<dbReference type="EMBL" id="JAVIIS010000013">
    <property type="protein sequence ID" value="MDX8440229.1"/>
    <property type="molecule type" value="Genomic_DNA"/>
</dbReference>
<dbReference type="RefSeq" id="WP_320214147.1">
    <property type="nucleotide sequence ID" value="NZ_JAVIIS010000013.1"/>
</dbReference>
<organism evidence="4 5">
    <name type="scientific">Mesorhizobium australafricanum</name>
    <dbReference type="NCBI Taxonomy" id="3072311"/>
    <lineage>
        <taxon>Bacteria</taxon>
        <taxon>Pseudomonadati</taxon>
        <taxon>Pseudomonadota</taxon>
        <taxon>Alphaproteobacteria</taxon>
        <taxon>Hyphomicrobiales</taxon>
        <taxon>Phyllobacteriaceae</taxon>
        <taxon>Mesorhizobium</taxon>
    </lineage>
</organism>
<dbReference type="PANTHER" id="PTHR35936:SF17">
    <property type="entry name" value="ARGININE-BINDING EXTRACELLULAR PROTEIN ARTP"/>
    <property type="match status" value="1"/>
</dbReference>
<reference evidence="4 5" key="1">
    <citation type="submission" date="2023-08" db="EMBL/GenBank/DDBJ databases">
        <title>Implementing the SeqCode for naming new Mesorhizobium species isolated from Vachellia karroo root nodules.</title>
        <authorList>
            <person name="Van Lill M."/>
        </authorList>
    </citation>
    <scope>NUCLEOTIDE SEQUENCE [LARGE SCALE GENOMIC DNA]</scope>
    <source>
        <strain evidence="4 5">VK3E</strain>
    </source>
</reference>
<name>A0ABU4WZI5_9HYPH</name>
<evidence type="ECO:0000256" key="2">
    <source>
        <dbReference type="SAM" id="SignalP"/>
    </source>
</evidence>
<keyword evidence="1 2" id="KW-0732">Signal</keyword>
<comment type="caution">
    <text evidence="4">The sequence shown here is derived from an EMBL/GenBank/DDBJ whole genome shotgun (WGS) entry which is preliminary data.</text>
</comment>
<dbReference type="InterPro" id="IPR001638">
    <property type="entry name" value="Solute-binding_3/MltF_N"/>
</dbReference>
<keyword evidence="5" id="KW-1185">Reference proteome</keyword>
<dbReference type="SUPFAM" id="SSF53850">
    <property type="entry name" value="Periplasmic binding protein-like II"/>
    <property type="match status" value="1"/>
</dbReference>
<dbReference type="Proteomes" id="UP001272097">
    <property type="component" value="Unassembled WGS sequence"/>
</dbReference>
<dbReference type="PANTHER" id="PTHR35936">
    <property type="entry name" value="MEMBRANE-BOUND LYTIC MUREIN TRANSGLYCOSYLASE F"/>
    <property type="match status" value="1"/>
</dbReference>
<feature type="domain" description="Solute-binding protein family 3/N-terminal" evidence="3">
    <location>
        <begin position="42"/>
        <end position="260"/>
    </location>
</feature>
<dbReference type="Gene3D" id="3.40.190.10">
    <property type="entry name" value="Periplasmic binding protein-like II"/>
    <property type="match status" value="2"/>
</dbReference>
<accession>A0ABU4WZI5</accession>
<evidence type="ECO:0000313" key="4">
    <source>
        <dbReference type="EMBL" id="MDX8440229.1"/>
    </source>
</evidence>
<feature type="signal peptide" evidence="2">
    <location>
        <begin position="1"/>
        <end position="31"/>
    </location>
</feature>